<protein>
    <submittedName>
        <fullName evidence="1">Uncharacterized protein</fullName>
    </submittedName>
</protein>
<accession>A0A392QA41</accession>
<proteinExistence type="predicted"/>
<keyword evidence="2" id="KW-1185">Reference proteome</keyword>
<sequence>MGEKEQFIHIQKGKKDWYYRIDVKGPKSHGWTMKNIEAKRAKLGQERSMSKGRRVEPRIII</sequence>
<reference evidence="1 2" key="1">
    <citation type="journal article" date="2018" name="Front. Plant Sci.">
        <title>Red Clover (Trifolium pratense) and Zigzag Clover (T. medium) - A Picture of Genomic Similarities and Differences.</title>
        <authorList>
            <person name="Dluhosova J."/>
            <person name="Istvanek J."/>
            <person name="Nedelnik J."/>
            <person name="Repkova J."/>
        </authorList>
    </citation>
    <scope>NUCLEOTIDE SEQUENCE [LARGE SCALE GENOMIC DNA]</scope>
    <source>
        <strain evidence="2">cv. 10/8</strain>
        <tissue evidence="1">Leaf</tissue>
    </source>
</reference>
<organism evidence="1 2">
    <name type="scientific">Trifolium medium</name>
    <dbReference type="NCBI Taxonomy" id="97028"/>
    <lineage>
        <taxon>Eukaryota</taxon>
        <taxon>Viridiplantae</taxon>
        <taxon>Streptophyta</taxon>
        <taxon>Embryophyta</taxon>
        <taxon>Tracheophyta</taxon>
        <taxon>Spermatophyta</taxon>
        <taxon>Magnoliopsida</taxon>
        <taxon>eudicotyledons</taxon>
        <taxon>Gunneridae</taxon>
        <taxon>Pentapetalae</taxon>
        <taxon>rosids</taxon>
        <taxon>fabids</taxon>
        <taxon>Fabales</taxon>
        <taxon>Fabaceae</taxon>
        <taxon>Papilionoideae</taxon>
        <taxon>50 kb inversion clade</taxon>
        <taxon>NPAAA clade</taxon>
        <taxon>Hologalegina</taxon>
        <taxon>IRL clade</taxon>
        <taxon>Trifolieae</taxon>
        <taxon>Trifolium</taxon>
    </lineage>
</organism>
<dbReference type="Proteomes" id="UP000265520">
    <property type="component" value="Unassembled WGS sequence"/>
</dbReference>
<dbReference type="EMBL" id="LXQA010120631">
    <property type="protein sequence ID" value="MCI20590.1"/>
    <property type="molecule type" value="Genomic_DNA"/>
</dbReference>
<name>A0A392QA41_9FABA</name>
<comment type="caution">
    <text evidence="1">The sequence shown here is derived from an EMBL/GenBank/DDBJ whole genome shotgun (WGS) entry which is preliminary data.</text>
</comment>
<evidence type="ECO:0000313" key="2">
    <source>
        <dbReference type="Proteomes" id="UP000265520"/>
    </source>
</evidence>
<dbReference type="AlphaFoldDB" id="A0A392QA41"/>
<evidence type="ECO:0000313" key="1">
    <source>
        <dbReference type="EMBL" id="MCI20590.1"/>
    </source>
</evidence>